<keyword evidence="5 6" id="KW-0482">Metalloprotease</keyword>
<name>A0A4V3XCF0_9AGAM</name>
<dbReference type="OrthoDB" id="7464992at2759"/>
<dbReference type="GO" id="GO:0034982">
    <property type="term" value="P:mitochondrial protein processing"/>
    <property type="evidence" value="ECO:0007669"/>
    <property type="project" value="TreeGrafter"/>
</dbReference>
<evidence type="ECO:0000256" key="6">
    <source>
        <dbReference type="RuleBase" id="RU003983"/>
    </source>
</evidence>
<evidence type="ECO:0000256" key="5">
    <source>
        <dbReference type="ARBA" id="ARBA00023049"/>
    </source>
</evidence>
<gene>
    <name evidence="8" type="ORF">EW145_g4681</name>
</gene>
<evidence type="ECO:0000256" key="1">
    <source>
        <dbReference type="ARBA" id="ARBA00022670"/>
    </source>
</evidence>
<dbReference type="InterPro" id="IPR001915">
    <property type="entry name" value="Peptidase_M48"/>
</dbReference>
<comment type="similarity">
    <text evidence="6">Belongs to the peptidase M48 family.</text>
</comment>
<dbReference type="GO" id="GO:0006515">
    <property type="term" value="P:protein quality control for misfolded or incompletely synthesized proteins"/>
    <property type="evidence" value="ECO:0007669"/>
    <property type="project" value="TreeGrafter"/>
</dbReference>
<reference evidence="8 9" key="1">
    <citation type="submission" date="2019-02" db="EMBL/GenBank/DDBJ databases">
        <title>Genome sequencing of the rare red list fungi Phellinidium pouzarii.</title>
        <authorList>
            <person name="Buettner E."/>
            <person name="Kellner H."/>
        </authorList>
    </citation>
    <scope>NUCLEOTIDE SEQUENCE [LARGE SCALE GENOMIC DNA]</scope>
    <source>
        <strain evidence="8 9">DSM 108285</strain>
    </source>
</reference>
<proteinExistence type="inferred from homology"/>
<dbReference type="CDD" id="cd07331">
    <property type="entry name" value="M48C_Oma1_like"/>
    <property type="match status" value="1"/>
</dbReference>
<dbReference type="GO" id="GO:0046872">
    <property type="term" value="F:metal ion binding"/>
    <property type="evidence" value="ECO:0007669"/>
    <property type="project" value="UniProtKB-KW"/>
</dbReference>
<dbReference type="Proteomes" id="UP000308199">
    <property type="component" value="Unassembled WGS sequence"/>
</dbReference>
<feature type="non-terminal residue" evidence="8">
    <location>
        <position position="417"/>
    </location>
</feature>
<comment type="cofactor">
    <cofactor evidence="6">
        <name>Zn(2+)</name>
        <dbReference type="ChEBI" id="CHEBI:29105"/>
    </cofactor>
    <text evidence="6">Binds 1 zinc ion per subunit.</text>
</comment>
<dbReference type="PANTHER" id="PTHR22726:SF1">
    <property type="entry name" value="METALLOENDOPEPTIDASE OMA1, MITOCHONDRIAL"/>
    <property type="match status" value="1"/>
</dbReference>
<evidence type="ECO:0000256" key="4">
    <source>
        <dbReference type="ARBA" id="ARBA00022833"/>
    </source>
</evidence>
<dbReference type="InterPro" id="IPR051156">
    <property type="entry name" value="Mito/Outer_Membr_Metalloprot"/>
</dbReference>
<dbReference type="PANTHER" id="PTHR22726">
    <property type="entry name" value="METALLOENDOPEPTIDASE OMA1"/>
    <property type="match status" value="1"/>
</dbReference>
<evidence type="ECO:0000256" key="3">
    <source>
        <dbReference type="ARBA" id="ARBA00022801"/>
    </source>
</evidence>
<evidence type="ECO:0000313" key="8">
    <source>
        <dbReference type="EMBL" id="THH05583.1"/>
    </source>
</evidence>
<keyword evidence="1 6" id="KW-0645">Protease</keyword>
<organism evidence="8 9">
    <name type="scientific">Phellinidium pouzarii</name>
    <dbReference type="NCBI Taxonomy" id="167371"/>
    <lineage>
        <taxon>Eukaryota</taxon>
        <taxon>Fungi</taxon>
        <taxon>Dikarya</taxon>
        <taxon>Basidiomycota</taxon>
        <taxon>Agaricomycotina</taxon>
        <taxon>Agaricomycetes</taxon>
        <taxon>Hymenochaetales</taxon>
        <taxon>Hymenochaetaceae</taxon>
        <taxon>Phellinidium</taxon>
    </lineage>
</organism>
<accession>A0A4V3XCF0</accession>
<comment type="caution">
    <text evidence="8">The sequence shown here is derived from an EMBL/GenBank/DDBJ whole genome shotgun (WGS) entry which is preliminary data.</text>
</comment>
<dbReference type="EMBL" id="SGPK01000250">
    <property type="protein sequence ID" value="THH05583.1"/>
    <property type="molecule type" value="Genomic_DNA"/>
</dbReference>
<evidence type="ECO:0000256" key="2">
    <source>
        <dbReference type="ARBA" id="ARBA00022723"/>
    </source>
</evidence>
<keyword evidence="2" id="KW-0479">Metal-binding</keyword>
<keyword evidence="9" id="KW-1185">Reference proteome</keyword>
<dbReference type="GO" id="GO:0004222">
    <property type="term" value="F:metalloendopeptidase activity"/>
    <property type="evidence" value="ECO:0007669"/>
    <property type="project" value="InterPro"/>
</dbReference>
<evidence type="ECO:0000313" key="9">
    <source>
        <dbReference type="Proteomes" id="UP000308199"/>
    </source>
</evidence>
<protein>
    <recommendedName>
        <fullName evidence="7">Peptidase M48 domain-containing protein</fullName>
    </recommendedName>
</protein>
<feature type="domain" description="Peptidase M48" evidence="7">
    <location>
        <begin position="211"/>
        <end position="384"/>
    </location>
</feature>
<dbReference type="Gene3D" id="3.30.2010.10">
    <property type="entry name" value="Metalloproteases ('zincins'), catalytic domain"/>
    <property type="match status" value="1"/>
</dbReference>
<dbReference type="GO" id="GO:0005743">
    <property type="term" value="C:mitochondrial inner membrane"/>
    <property type="evidence" value="ECO:0007669"/>
    <property type="project" value="TreeGrafter"/>
</dbReference>
<keyword evidence="3 6" id="KW-0378">Hydrolase</keyword>
<evidence type="ECO:0000259" key="7">
    <source>
        <dbReference type="Pfam" id="PF01435"/>
    </source>
</evidence>
<sequence>MESLLRSSFRTLSSTLRSDGRAMRFSQAGTRLGSTPFVAVRTLKTHSWHPRRDAVELGSLAVPDRHFRSHMCRHFGSSACRLVNSPKKKNGSRSGNDKELVLDMQKVALYAIVLGGGAVYYVYHLERVPETGRRRFMSVKPQTEAKIAKEELTRLQEEYKGHILPPDHPVVKQIRTIVSAILEANNLGIVKDDTRIDTASSPDSEDIWEPDVASTWMEHSDTANTTMREWNLVVVNDNKVVNAAASVGSIIVFTGILPVAGDEQGLAAVLSHEIAHVVARHASEKMSSSYVLEYVVFLLGMLDLDAGLGRTLMRYLYSLPNSRTVELEADKIGLQLAARACFDPRGAPAMQKRLLEAEKRGGGRLLNVSFLSTHPTGEKRIKILVDQLPEAYALRASSSACAHLQDDFDAFRMIADK</sequence>
<dbReference type="AlphaFoldDB" id="A0A4V3XCF0"/>
<dbReference type="Pfam" id="PF01435">
    <property type="entry name" value="Peptidase_M48"/>
    <property type="match status" value="1"/>
</dbReference>
<keyword evidence="4 6" id="KW-0862">Zinc</keyword>